<dbReference type="EMBL" id="JAVRFD010000021">
    <property type="protein sequence ID" value="MDT0547686.1"/>
    <property type="molecule type" value="Genomic_DNA"/>
</dbReference>
<proteinExistence type="predicted"/>
<feature type="domain" description="NAD-dependent epimerase/dehydratase" evidence="1">
    <location>
        <begin position="18"/>
        <end position="257"/>
    </location>
</feature>
<sequence length="343" mass="36395">MSLNHAADNASTRHLRRVVVTGSAGFIGSHLARTLLETGVTVIGIDRRDQNSDPAAAANLAELNSNPHFTPITVDLMDCPVEPLLPDADAVFHLAGMPGVRPSWGSEFDAYVSANIQAVQRVMAAAVRLRVPRVVLASSSSVYGLTDGSPSAETDLPCPASPYAVTKLAAEKLCLAHAARSDSETSVVALRYFTVYGPGQRPDMFIHRVLAAAVYQAPVHVFGTGDQQRDFTYVGDVVRATIAAATAPDGNVVINVGAGSSASIADVLTIAHQLTGRPVPVTTSSAHDGDVLGTLADTSRVHRLLGWKPEVELADGIERQLRHLQALHDHTTARPTPRFEVRS</sequence>
<keyword evidence="3" id="KW-1185">Reference proteome</keyword>
<evidence type="ECO:0000259" key="1">
    <source>
        <dbReference type="Pfam" id="PF01370"/>
    </source>
</evidence>
<dbReference type="Gene3D" id="3.40.50.720">
    <property type="entry name" value="NAD(P)-binding Rossmann-like Domain"/>
    <property type="match status" value="1"/>
</dbReference>
<gene>
    <name evidence="2" type="ORF">RND15_34090</name>
</gene>
<dbReference type="PANTHER" id="PTHR43245:SF13">
    <property type="entry name" value="UDP-D-APIOSE_UDP-D-XYLOSE SYNTHASE 2"/>
    <property type="match status" value="1"/>
</dbReference>
<comment type="caution">
    <text evidence="2">The sequence shown here is derived from an EMBL/GenBank/DDBJ whole genome shotgun (WGS) entry which is preliminary data.</text>
</comment>
<dbReference type="InterPro" id="IPR001509">
    <property type="entry name" value="Epimerase_deHydtase"/>
</dbReference>
<evidence type="ECO:0000313" key="2">
    <source>
        <dbReference type="EMBL" id="MDT0547686.1"/>
    </source>
</evidence>
<dbReference type="InterPro" id="IPR050177">
    <property type="entry name" value="Lipid_A_modif_metabolic_enz"/>
</dbReference>
<organism evidence="2 3">
    <name type="scientific">Streptomyces lonegramiae</name>
    <dbReference type="NCBI Taxonomy" id="3075524"/>
    <lineage>
        <taxon>Bacteria</taxon>
        <taxon>Bacillati</taxon>
        <taxon>Actinomycetota</taxon>
        <taxon>Actinomycetes</taxon>
        <taxon>Kitasatosporales</taxon>
        <taxon>Streptomycetaceae</taxon>
        <taxon>Streptomyces</taxon>
    </lineage>
</organism>
<dbReference type="Proteomes" id="UP001180754">
    <property type="component" value="Unassembled WGS sequence"/>
</dbReference>
<accession>A0ABU2XP32</accession>
<protein>
    <submittedName>
        <fullName evidence="2">NAD-dependent epimerase/dehydratase family protein</fullName>
    </submittedName>
</protein>
<dbReference type="Pfam" id="PF01370">
    <property type="entry name" value="Epimerase"/>
    <property type="match status" value="1"/>
</dbReference>
<dbReference type="RefSeq" id="WP_311728209.1">
    <property type="nucleotide sequence ID" value="NZ_JAVRFD010000021.1"/>
</dbReference>
<dbReference type="PRINTS" id="PR01713">
    <property type="entry name" value="NUCEPIMERASE"/>
</dbReference>
<evidence type="ECO:0000313" key="3">
    <source>
        <dbReference type="Proteomes" id="UP001180754"/>
    </source>
</evidence>
<name>A0ABU2XP32_9ACTN</name>
<dbReference type="SUPFAM" id="SSF51735">
    <property type="entry name" value="NAD(P)-binding Rossmann-fold domains"/>
    <property type="match status" value="1"/>
</dbReference>
<reference evidence="2" key="1">
    <citation type="submission" date="2024-05" db="EMBL/GenBank/DDBJ databases">
        <title>30 novel species of actinomycetes from the DSMZ collection.</title>
        <authorList>
            <person name="Nouioui I."/>
        </authorList>
    </citation>
    <scope>NUCLEOTIDE SEQUENCE</scope>
    <source>
        <strain evidence="2">DSM 41529</strain>
    </source>
</reference>
<dbReference type="PANTHER" id="PTHR43245">
    <property type="entry name" value="BIFUNCTIONAL POLYMYXIN RESISTANCE PROTEIN ARNA"/>
    <property type="match status" value="1"/>
</dbReference>
<dbReference type="InterPro" id="IPR036291">
    <property type="entry name" value="NAD(P)-bd_dom_sf"/>
</dbReference>